<dbReference type="Proteomes" id="UP000002432">
    <property type="component" value="Chromosome"/>
</dbReference>
<dbReference type="OrthoDB" id="113997at2"/>
<sequence>MKRFLFAVGSFGLCAAFLPAQTLSIRPEMPPVAAVPVPVAETSSIELTVPIGTPIKIALDHEVKVQKVGQAIHGKVVEPIYAFDQIVIPRGAEAIGVVSQIESVPKKTRTLAALDANFTPTHQVHITFNQIVLADGRQLPIDTTVSLASAGVLQFVSASARTPAEKEQAHKNPLSRNIAEAEAEAKREWNTAMQQLHEPGKVHKLERLAEAQSPLHHQYLDAGTAFDADLNQPLSFGSEQVSAEKLAGIASMPASGGVVHARLTTPLTSATAKKGDPVEAVLTEPLVVSNQLLLPVGSRLTGSVLEAHKARSLKRNGQLRILFHEVELPSGLEQKIESNLEGVEVSRGENLALDAEGGAQVTTPRTRYFVTAFQVALATSAFGDRDAGKASADGGGTGAAAANGASGFRLVGAVMSAVVHSRAVSSSFGFYGAGFSVYDHFITRGQDVVYPKDMSMVIGLGTR</sequence>
<evidence type="ECO:0000256" key="1">
    <source>
        <dbReference type="SAM" id="SignalP"/>
    </source>
</evidence>
<dbReference type="InterPro" id="IPR042217">
    <property type="entry name" value="T4SS_VirB10/TrbI"/>
</dbReference>
<dbReference type="HOGENOM" id="CLU_047236_0_0_0"/>
<gene>
    <name evidence="2" type="ordered locus">Acid345_3120</name>
</gene>
<dbReference type="EnsemblBacteria" id="ABF42121">
    <property type="protein sequence ID" value="ABF42121"/>
    <property type="gene ID" value="Acid345_3120"/>
</dbReference>
<dbReference type="eggNOG" id="COG3409">
    <property type="taxonomic scope" value="Bacteria"/>
</dbReference>
<protein>
    <submittedName>
        <fullName evidence="2">Uncharacterized protein</fullName>
    </submittedName>
</protein>
<evidence type="ECO:0000313" key="2">
    <source>
        <dbReference type="EMBL" id="ABF42121.1"/>
    </source>
</evidence>
<feature type="signal peptide" evidence="1">
    <location>
        <begin position="1"/>
        <end position="20"/>
    </location>
</feature>
<organism evidence="2 3">
    <name type="scientific">Koribacter versatilis (strain Ellin345)</name>
    <dbReference type="NCBI Taxonomy" id="204669"/>
    <lineage>
        <taxon>Bacteria</taxon>
        <taxon>Pseudomonadati</taxon>
        <taxon>Acidobacteriota</taxon>
        <taxon>Terriglobia</taxon>
        <taxon>Terriglobales</taxon>
        <taxon>Candidatus Korobacteraceae</taxon>
        <taxon>Candidatus Korobacter</taxon>
    </lineage>
</organism>
<name>Q1ILX9_KORVE</name>
<dbReference type="Gene3D" id="2.40.128.260">
    <property type="entry name" value="Type IV secretion system, VirB10/TraB/TrbI"/>
    <property type="match status" value="2"/>
</dbReference>
<dbReference type="KEGG" id="aba:Acid345_3120"/>
<dbReference type="STRING" id="204669.Acid345_3120"/>
<dbReference type="RefSeq" id="WP_011523920.1">
    <property type="nucleotide sequence ID" value="NC_008009.1"/>
</dbReference>
<reference evidence="2 3" key="1">
    <citation type="journal article" date="2009" name="Appl. Environ. Microbiol.">
        <title>Three genomes from the phylum Acidobacteria provide insight into the lifestyles of these microorganisms in soils.</title>
        <authorList>
            <person name="Ward N.L."/>
            <person name="Challacombe J.F."/>
            <person name="Janssen P.H."/>
            <person name="Henrissat B."/>
            <person name="Coutinho P.M."/>
            <person name="Wu M."/>
            <person name="Xie G."/>
            <person name="Haft D.H."/>
            <person name="Sait M."/>
            <person name="Badger J."/>
            <person name="Barabote R.D."/>
            <person name="Bradley B."/>
            <person name="Brettin T.S."/>
            <person name="Brinkac L.M."/>
            <person name="Bruce D."/>
            <person name="Creasy T."/>
            <person name="Daugherty S.C."/>
            <person name="Davidsen T.M."/>
            <person name="DeBoy R.T."/>
            <person name="Detter J.C."/>
            <person name="Dodson R.J."/>
            <person name="Durkin A.S."/>
            <person name="Ganapathy A."/>
            <person name="Gwinn-Giglio M."/>
            <person name="Han C.S."/>
            <person name="Khouri H."/>
            <person name="Kiss H."/>
            <person name="Kothari S.P."/>
            <person name="Madupu R."/>
            <person name="Nelson K.E."/>
            <person name="Nelson W.C."/>
            <person name="Paulsen I."/>
            <person name="Penn K."/>
            <person name="Ren Q."/>
            <person name="Rosovitz M.J."/>
            <person name="Selengut J.D."/>
            <person name="Shrivastava S."/>
            <person name="Sullivan S.A."/>
            <person name="Tapia R."/>
            <person name="Thompson L.S."/>
            <person name="Watkins K.L."/>
            <person name="Yang Q."/>
            <person name="Yu C."/>
            <person name="Zafar N."/>
            <person name="Zhou L."/>
            <person name="Kuske C.R."/>
        </authorList>
    </citation>
    <scope>NUCLEOTIDE SEQUENCE [LARGE SCALE GENOMIC DNA]</scope>
    <source>
        <strain evidence="2 3">Ellin345</strain>
    </source>
</reference>
<feature type="chain" id="PRO_5004190904" evidence="1">
    <location>
        <begin position="21"/>
        <end position="463"/>
    </location>
</feature>
<dbReference type="AlphaFoldDB" id="Q1ILX9"/>
<keyword evidence="3" id="KW-1185">Reference proteome</keyword>
<evidence type="ECO:0000313" key="3">
    <source>
        <dbReference type="Proteomes" id="UP000002432"/>
    </source>
</evidence>
<proteinExistence type="predicted"/>
<dbReference type="EMBL" id="CP000360">
    <property type="protein sequence ID" value="ABF42121.1"/>
    <property type="molecule type" value="Genomic_DNA"/>
</dbReference>
<keyword evidence="1" id="KW-0732">Signal</keyword>
<accession>Q1ILX9</accession>